<feature type="binding site" evidence="4">
    <location>
        <begin position="160"/>
        <end position="162"/>
    </location>
    <ligand>
        <name>NAD(+)</name>
        <dbReference type="ChEBI" id="CHEBI:57540"/>
    </ligand>
</feature>
<evidence type="ECO:0000313" key="7">
    <source>
        <dbReference type="Proteomes" id="UP000271031"/>
    </source>
</evidence>
<evidence type="ECO:0000256" key="3">
    <source>
        <dbReference type="ARBA" id="ARBA00023027"/>
    </source>
</evidence>
<dbReference type="InterPro" id="IPR042172">
    <property type="entry name" value="Adenosylhomocyst_ase-like_sf"/>
</dbReference>
<keyword evidence="2" id="KW-0554">One-carbon metabolism</keyword>
<dbReference type="SUPFAM" id="SSF52283">
    <property type="entry name" value="Formate/glycerate dehydrogenase catalytic domain-like"/>
    <property type="match status" value="1"/>
</dbReference>
<dbReference type="Gene3D" id="3.40.50.720">
    <property type="entry name" value="NAD(P)-binding Rossmann-like Domain"/>
    <property type="match status" value="1"/>
</dbReference>
<reference evidence="6 7" key="1">
    <citation type="submission" date="2018-10" db="EMBL/GenBank/DDBJ databases">
        <title>Phylogenomics of Brevibacillus.</title>
        <authorList>
            <person name="Dunlap C."/>
        </authorList>
    </citation>
    <scope>NUCLEOTIDE SEQUENCE [LARGE SCALE GENOMIC DNA]</scope>
    <source>
        <strain evidence="6 7">JCM 15716</strain>
    </source>
</reference>
<dbReference type="GO" id="GO:0006730">
    <property type="term" value="P:one-carbon metabolic process"/>
    <property type="evidence" value="ECO:0007669"/>
    <property type="project" value="UniProtKB-KW"/>
</dbReference>
<gene>
    <name evidence="6" type="ORF">EDM56_11265</name>
</gene>
<dbReference type="SMART" id="SM00996">
    <property type="entry name" value="AdoHcyase"/>
    <property type="match status" value="1"/>
</dbReference>
<name>A0A3M8DPX4_9BACL</name>
<dbReference type="InterPro" id="IPR015878">
    <property type="entry name" value="Ado_hCys_hydrolase_NAD-bd"/>
</dbReference>
<comment type="cofactor">
    <cofactor evidence="4">
        <name>NAD(+)</name>
        <dbReference type="ChEBI" id="CHEBI:57540"/>
    </cofactor>
    <text evidence="4">Binds 1 NAD(+) per subunit.</text>
</comment>
<keyword evidence="7" id="KW-1185">Reference proteome</keyword>
<dbReference type="EMBL" id="RHHQ01000008">
    <property type="protein sequence ID" value="RNB90024.1"/>
    <property type="molecule type" value="Genomic_DNA"/>
</dbReference>
<dbReference type="GO" id="GO:0033353">
    <property type="term" value="P:S-adenosylmethionine cycle"/>
    <property type="evidence" value="ECO:0007669"/>
    <property type="project" value="TreeGrafter"/>
</dbReference>
<dbReference type="InterPro" id="IPR036291">
    <property type="entry name" value="NAD(P)-bd_dom_sf"/>
</dbReference>
<evidence type="ECO:0000256" key="1">
    <source>
        <dbReference type="ARBA" id="ARBA00007122"/>
    </source>
</evidence>
<dbReference type="Pfam" id="PF05221">
    <property type="entry name" value="AdoHcyase"/>
    <property type="match status" value="1"/>
</dbReference>
<comment type="caution">
    <text evidence="6">The sequence shown here is derived from an EMBL/GenBank/DDBJ whole genome shotgun (WGS) entry which is preliminary data.</text>
</comment>
<dbReference type="AlphaFoldDB" id="A0A3M8DPX4"/>
<dbReference type="NCBIfam" id="NF004005">
    <property type="entry name" value="PRK05476.2-3"/>
    <property type="match status" value="1"/>
</dbReference>
<evidence type="ECO:0000259" key="5">
    <source>
        <dbReference type="SMART" id="SM00997"/>
    </source>
</evidence>
<dbReference type="PANTHER" id="PTHR23420">
    <property type="entry name" value="ADENOSYLHOMOCYSTEINASE"/>
    <property type="match status" value="1"/>
</dbReference>
<feature type="domain" description="S-adenosyl-L-homocysteine hydrolase NAD binding" evidence="5">
    <location>
        <begin position="193"/>
        <end position="354"/>
    </location>
</feature>
<feature type="binding site" evidence="4">
    <location>
        <begin position="224"/>
        <end position="229"/>
    </location>
    <ligand>
        <name>NAD(+)</name>
        <dbReference type="ChEBI" id="CHEBI:57540"/>
    </ligand>
</feature>
<dbReference type="PIRSF" id="PIRSF001109">
    <property type="entry name" value="Ad_hcy_hydrolase"/>
    <property type="match status" value="1"/>
</dbReference>
<sequence>MYDVILWRNEGRALTSEVQGKEFIDIGKKAIRWAQMNMRSLQQLTEAFQQTKPFSGLTIGMCLHVEPKTAILCKALQAGGARMVVTGSPGTTRDEVAAALMDEGIMVYGQKADGREEHMQNIHHVLSHRPNILMDNGADLTRTLIQHYGTEGLIGCTEETTTGANLLREDLRGAFPVPVIVINDSPLKKVIENEHGVGQTVIEGFMRTTNLIVPTRRFVVIGYGTCGRGIARYLRNLGGQVVVVERDPIVGLEAALDGFRVAALEDTLEFGQVFITVTGRPNAIVKAHLDNMQDGAILANAGHFSWEIDLAALRAEAICMERISADIEQFIMPDGRRIMLLTKGEMLNLAQAGGGGNPLETMDLGFSLQALSVLYLVNHHAHMSTGPQPVPHEVNVEVASTMLRLLSPQ</sequence>
<comment type="similarity">
    <text evidence="1">Belongs to the adenosylhomocysteinase family.</text>
</comment>
<feature type="binding site" evidence="4">
    <location>
        <position position="348"/>
    </location>
    <ligand>
        <name>NAD(+)</name>
        <dbReference type="ChEBI" id="CHEBI:57540"/>
    </ligand>
</feature>
<dbReference type="RefSeq" id="WP_122918277.1">
    <property type="nucleotide sequence ID" value="NZ_RHHQ01000008.1"/>
</dbReference>
<dbReference type="EC" id="3.3.1.1" evidence="6"/>
<dbReference type="Proteomes" id="UP000271031">
    <property type="component" value="Unassembled WGS sequence"/>
</dbReference>
<proteinExistence type="inferred from homology"/>
<dbReference type="OrthoDB" id="9802717at2"/>
<dbReference type="SMART" id="SM00997">
    <property type="entry name" value="AdoHcyase_NAD"/>
    <property type="match status" value="1"/>
</dbReference>
<dbReference type="Gene3D" id="3.40.50.1480">
    <property type="entry name" value="Adenosylhomocysteinase-like"/>
    <property type="match status" value="1"/>
</dbReference>
<evidence type="ECO:0000256" key="4">
    <source>
        <dbReference type="PIRSR" id="PIRSR001109-2"/>
    </source>
</evidence>
<accession>A0A3M8DPX4</accession>
<keyword evidence="6" id="KW-0378">Hydrolase</keyword>
<dbReference type="SUPFAM" id="SSF51735">
    <property type="entry name" value="NAD(P)-binding Rossmann-fold domains"/>
    <property type="match status" value="1"/>
</dbReference>
<keyword evidence="3 4" id="KW-0520">NAD</keyword>
<dbReference type="InterPro" id="IPR000043">
    <property type="entry name" value="Adenosylhomocysteinase-like"/>
</dbReference>
<protein>
    <submittedName>
        <fullName evidence="6">Adenosylhomocysteinase</fullName>
        <ecNumber evidence="6">3.3.1.1</ecNumber>
    </submittedName>
</protein>
<dbReference type="GO" id="GO:0004013">
    <property type="term" value="F:adenosylhomocysteinase activity"/>
    <property type="evidence" value="ECO:0007669"/>
    <property type="project" value="TreeGrafter"/>
</dbReference>
<dbReference type="Pfam" id="PF00670">
    <property type="entry name" value="AdoHcyase_NAD"/>
    <property type="match status" value="1"/>
</dbReference>
<dbReference type="PANTHER" id="PTHR23420:SF0">
    <property type="entry name" value="ADENOSYLHOMOCYSTEINASE"/>
    <property type="match status" value="1"/>
</dbReference>
<organism evidence="6 7">
    <name type="scientific">Brevibacillus fluminis</name>
    <dbReference type="NCBI Taxonomy" id="511487"/>
    <lineage>
        <taxon>Bacteria</taxon>
        <taxon>Bacillati</taxon>
        <taxon>Bacillota</taxon>
        <taxon>Bacilli</taxon>
        <taxon>Bacillales</taxon>
        <taxon>Paenibacillaceae</taxon>
        <taxon>Brevibacillus</taxon>
    </lineage>
</organism>
<feature type="binding site" evidence="4">
    <location>
        <begin position="301"/>
        <end position="303"/>
    </location>
    <ligand>
        <name>NAD(+)</name>
        <dbReference type="ChEBI" id="CHEBI:57540"/>
    </ligand>
</feature>
<dbReference type="GO" id="GO:0005829">
    <property type="term" value="C:cytosol"/>
    <property type="evidence" value="ECO:0007669"/>
    <property type="project" value="TreeGrafter"/>
</dbReference>
<evidence type="ECO:0000313" key="6">
    <source>
        <dbReference type="EMBL" id="RNB90024.1"/>
    </source>
</evidence>
<feature type="binding site" evidence="4">
    <location>
        <position position="245"/>
    </location>
    <ligand>
        <name>NAD(+)</name>
        <dbReference type="ChEBI" id="CHEBI:57540"/>
    </ligand>
</feature>
<evidence type="ECO:0000256" key="2">
    <source>
        <dbReference type="ARBA" id="ARBA00022563"/>
    </source>
</evidence>